<reference evidence="2 3" key="1">
    <citation type="submission" date="2016-12" db="EMBL/GenBank/DDBJ databases">
        <title>Genome Sequences of Twelve Sporeforming Bacillus Species Isolated from Foods.</title>
        <authorList>
            <person name="De Jong A."/>
            <person name="Holsappel S."/>
            <person name="Kuipers O.P."/>
        </authorList>
    </citation>
    <scope>NUCLEOTIDE SEQUENCE [LARGE SCALE GENOMIC DNA]</scope>
    <source>
        <strain evidence="2 3">S3E15</strain>
    </source>
</reference>
<name>A0AAP7W553_BACMY</name>
<proteinExistence type="predicted"/>
<protein>
    <submittedName>
        <fullName evidence="2">Uncharacterized protein</fullName>
    </submittedName>
</protein>
<dbReference type="EMBL" id="MRWU01000019">
    <property type="protein sequence ID" value="OSX90269.1"/>
    <property type="molecule type" value="Genomic_DNA"/>
</dbReference>
<gene>
    <name evidence="2" type="ORF">S3E15_01833</name>
</gene>
<organism evidence="2 3">
    <name type="scientific">Bacillus mycoides</name>
    <dbReference type="NCBI Taxonomy" id="1405"/>
    <lineage>
        <taxon>Bacteria</taxon>
        <taxon>Bacillati</taxon>
        <taxon>Bacillota</taxon>
        <taxon>Bacilli</taxon>
        <taxon>Bacillales</taxon>
        <taxon>Bacillaceae</taxon>
        <taxon>Bacillus</taxon>
        <taxon>Bacillus cereus group</taxon>
    </lineage>
</organism>
<sequence length="86" mass="10602">MEKQILEMLVQIQKEQKEFREDLKQMREELAEFREETRVGFSEVNNRLDRIEKRLDGDGYQFKQVKVEELKKRLTTVESDMYRMTR</sequence>
<dbReference type="AlphaFoldDB" id="A0AAP7W553"/>
<keyword evidence="1" id="KW-0175">Coiled coil</keyword>
<evidence type="ECO:0000313" key="2">
    <source>
        <dbReference type="EMBL" id="OSX90269.1"/>
    </source>
</evidence>
<dbReference type="RefSeq" id="WP_087963118.1">
    <property type="nucleotide sequence ID" value="NZ_MRWU01000019.1"/>
</dbReference>
<feature type="coiled-coil region" evidence="1">
    <location>
        <begin position="9"/>
        <end position="36"/>
    </location>
</feature>
<dbReference type="Proteomes" id="UP000194131">
    <property type="component" value="Unassembled WGS sequence"/>
</dbReference>
<comment type="caution">
    <text evidence="2">The sequence shown here is derived from an EMBL/GenBank/DDBJ whole genome shotgun (WGS) entry which is preliminary data.</text>
</comment>
<accession>A0AAP7W553</accession>
<evidence type="ECO:0000313" key="3">
    <source>
        <dbReference type="Proteomes" id="UP000194131"/>
    </source>
</evidence>
<evidence type="ECO:0000256" key="1">
    <source>
        <dbReference type="SAM" id="Coils"/>
    </source>
</evidence>